<keyword evidence="2" id="KW-0812">Transmembrane</keyword>
<dbReference type="OrthoDB" id="434783at2759"/>
<evidence type="ECO:0000256" key="2">
    <source>
        <dbReference type="SAM" id="Phobius"/>
    </source>
</evidence>
<evidence type="ECO:0000313" key="5">
    <source>
        <dbReference type="Proteomes" id="UP000663827"/>
    </source>
</evidence>
<feature type="compositionally biased region" description="Polar residues" evidence="1">
    <location>
        <begin position="175"/>
        <end position="200"/>
    </location>
</feature>
<feature type="compositionally biased region" description="Polar residues" evidence="1">
    <location>
        <begin position="253"/>
        <end position="264"/>
    </location>
</feature>
<gene>
    <name evidence="4" type="ORF">RDB_LOCUS99939</name>
</gene>
<reference evidence="4" key="1">
    <citation type="submission" date="2021-01" db="EMBL/GenBank/DDBJ databases">
        <authorList>
            <person name="Kaushik A."/>
        </authorList>
    </citation>
    <scope>NUCLEOTIDE SEQUENCE</scope>
    <source>
        <strain evidence="4">AG5</strain>
    </source>
</reference>
<feature type="chain" id="PRO_5034442582" description="Transmembrane protein" evidence="3">
    <location>
        <begin position="18"/>
        <end position="322"/>
    </location>
</feature>
<sequence>MLNYIAAVALFVAPAIAAPWTNATCVDQRWSFNSQAQSPCLVGAYLATPCTTDDTFGIYSLQGTSGGPYGFAASAANNCLCNSVMWNLLSACALCQREPSGTWGQWVASCPTNMINAGKYPIPLPAGVSVPSWAYYDFTTAGVFNAAVASQQTGLESSAVSGATSTPIAVPSLTGAPSATPTEIIGGTSTPKPVKTQSGSNTGAIIGGVVGGVLGIGLIALIAFVLTRKRKAEDPAAKYPEANHKPPMAAQFNPVTPMTGQPSPYQFGAQPMSTPEHKPYDPSVPSTFPITPANGYYAESIPYSYQPQGAPGQHTYPSTPQI</sequence>
<dbReference type="AlphaFoldDB" id="A0A8H3E2F5"/>
<feature type="transmembrane region" description="Helical" evidence="2">
    <location>
        <begin position="204"/>
        <end position="226"/>
    </location>
</feature>
<comment type="caution">
    <text evidence="4">The sequence shown here is derived from an EMBL/GenBank/DDBJ whole genome shotgun (WGS) entry which is preliminary data.</text>
</comment>
<evidence type="ECO:0000256" key="3">
    <source>
        <dbReference type="SAM" id="SignalP"/>
    </source>
</evidence>
<feature type="region of interest" description="Disordered" evidence="1">
    <location>
        <begin position="171"/>
        <end position="200"/>
    </location>
</feature>
<name>A0A8H3E2F5_9AGAM</name>
<evidence type="ECO:0008006" key="6">
    <source>
        <dbReference type="Google" id="ProtNLM"/>
    </source>
</evidence>
<feature type="signal peptide" evidence="3">
    <location>
        <begin position="1"/>
        <end position="17"/>
    </location>
</feature>
<keyword evidence="2" id="KW-0472">Membrane</keyword>
<dbReference type="Gene3D" id="1.20.5.510">
    <property type="entry name" value="Single helix bin"/>
    <property type="match status" value="1"/>
</dbReference>
<accession>A0A8H3E2F5</accession>
<organism evidence="4 5">
    <name type="scientific">Rhizoctonia solani</name>
    <dbReference type="NCBI Taxonomy" id="456999"/>
    <lineage>
        <taxon>Eukaryota</taxon>
        <taxon>Fungi</taxon>
        <taxon>Dikarya</taxon>
        <taxon>Basidiomycota</taxon>
        <taxon>Agaricomycotina</taxon>
        <taxon>Agaricomycetes</taxon>
        <taxon>Cantharellales</taxon>
        <taxon>Ceratobasidiaceae</taxon>
        <taxon>Rhizoctonia</taxon>
    </lineage>
</organism>
<evidence type="ECO:0000256" key="1">
    <source>
        <dbReference type="SAM" id="MobiDB-lite"/>
    </source>
</evidence>
<keyword evidence="2" id="KW-1133">Transmembrane helix</keyword>
<proteinExistence type="predicted"/>
<keyword evidence="3" id="KW-0732">Signal</keyword>
<dbReference type="Proteomes" id="UP000663827">
    <property type="component" value="Unassembled WGS sequence"/>
</dbReference>
<evidence type="ECO:0000313" key="4">
    <source>
        <dbReference type="EMBL" id="CAE7161329.1"/>
    </source>
</evidence>
<feature type="region of interest" description="Disordered" evidence="1">
    <location>
        <begin position="236"/>
        <end position="286"/>
    </location>
</feature>
<protein>
    <recommendedName>
        <fullName evidence="6">Transmembrane protein</fullName>
    </recommendedName>
</protein>
<dbReference type="EMBL" id="CAJNJQ010002097">
    <property type="protein sequence ID" value="CAE7161329.1"/>
    <property type="molecule type" value="Genomic_DNA"/>
</dbReference>